<dbReference type="PIRSF" id="PIRSF000005">
    <property type="entry name" value="Cytochrome_c4"/>
    <property type="match status" value="1"/>
</dbReference>
<protein>
    <submittedName>
        <fullName evidence="8">C-type cytochrome</fullName>
    </submittedName>
</protein>
<organism evidence="8 9">
    <name type="scientific">Massilia consociata</name>
    <dbReference type="NCBI Taxonomy" id="760117"/>
    <lineage>
        <taxon>Bacteria</taxon>
        <taxon>Pseudomonadati</taxon>
        <taxon>Pseudomonadota</taxon>
        <taxon>Betaproteobacteria</taxon>
        <taxon>Burkholderiales</taxon>
        <taxon>Oxalobacteraceae</taxon>
        <taxon>Telluria group</taxon>
        <taxon>Massilia</taxon>
    </lineage>
</organism>
<dbReference type="EMBL" id="JBHLWP010000011">
    <property type="protein sequence ID" value="MFC0252601.1"/>
    <property type="molecule type" value="Genomic_DNA"/>
</dbReference>
<name>A0ABV6FGE1_9BURK</name>
<evidence type="ECO:0000256" key="2">
    <source>
        <dbReference type="ARBA" id="ARBA00022723"/>
    </source>
</evidence>
<keyword evidence="2 4" id="KW-0479">Metal-binding</keyword>
<proteinExistence type="predicted"/>
<dbReference type="Gene3D" id="1.10.760.10">
    <property type="entry name" value="Cytochrome c-like domain"/>
    <property type="match status" value="2"/>
</dbReference>
<feature type="domain" description="Cytochrome c" evidence="7">
    <location>
        <begin position="125"/>
        <end position="215"/>
    </location>
</feature>
<dbReference type="SUPFAM" id="SSF46626">
    <property type="entry name" value="Cytochrome c"/>
    <property type="match status" value="2"/>
</dbReference>
<keyword evidence="3 4" id="KW-0408">Iron</keyword>
<gene>
    <name evidence="8" type="ORF">ACFFJK_11945</name>
</gene>
<sequence length="241" mass="25640">MRTDRPPFAMLSALLALAAGAAPAAAQQAVPDTLAQRLVACASCHARVDARGNPVNDSYFPRIGGKPAGYLYNQLLNFREGRRQYPLMTYLVDHLPDAYLREIAEYYAAQPPAAHAASAPAAPPQLLARGRQLVFEGDSARRLPACVACHGEKLTGVEPAVPGVLGLPRDYLNAQFGAWRNGARRAHAPDCMAQITARLSPEDVTAVSSWLAAQPMPADPRPQAAPARPLPLPCGSAPVQP</sequence>
<feature type="compositionally biased region" description="Low complexity" evidence="5">
    <location>
        <begin position="213"/>
        <end position="227"/>
    </location>
</feature>
<evidence type="ECO:0000256" key="1">
    <source>
        <dbReference type="ARBA" id="ARBA00022617"/>
    </source>
</evidence>
<keyword evidence="1 4" id="KW-0349">Heme</keyword>
<reference evidence="8 9" key="1">
    <citation type="submission" date="2024-09" db="EMBL/GenBank/DDBJ databases">
        <authorList>
            <person name="Sun Q."/>
            <person name="Mori K."/>
        </authorList>
    </citation>
    <scope>NUCLEOTIDE SEQUENCE [LARGE SCALE GENOMIC DNA]</scope>
    <source>
        <strain evidence="8 9">CCM 7792</strain>
    </source>
</reference>
<dbReference type="PANTHER" id="PTHR33751:SF11">
    <property type="entry name" value="BLL4483 PROTEIN"/>
    <property type="match status" value="1"/>
</dbReference>
<keyword evidence="9" id="KW-1185">Reference proteome</keyword>
<evidence type="ECO:0000256" key="6">
    <source>
        <dbReference type="SAM" id="SignalP"/>
    </source>
</evidence>
<dbReference type="RefSeq" id="WP_379679389.1">
    <property type="nucleotide sequence ID" value="NZ_JBHLWP010000011.1"/>
</dbReference>
<feature type="signal peptide" evidence="6">
    <location>
        <begin position="1"/>
        <end position="21"/>
    </location>
</feature>
<dbReference type="InterPro" id="IPR036909">
    <property type="entry name" value="Cyt_c-like_dom_sf"/>
</dbReference>
<evidence type="ECO:0000313" key="8">
    <source>
        <dbReference type="EMBL" id="MFC0252601.1"/>
    </source>
</evidence>
<dbReference type="Proteomes" id="UP001589773">
    <property type="component" value="Unassembled WGS sequence"/>
</dbReference>
<comment type="caution">
    <text evidence="8">The sequence shown here is derived from an EMBL/GenBank/DDBJ whole genome shotgun (WGS) entry which is preliminary data.</text>
</comment>
<dbReference type="PROSITE" id="PS51007">
    <property type="entry name" value="CYTC"/>
    <property type="match status" value="1"/>
</dbReference>
<evidence type="ECO:0000256" key="5">
    <source>
        <dbReference type="SAM" id="MobiDB-lite"/>
    </source>
</evidence>
<dbReference type="InterPro" id="IPR009056">
    <property type="entry name" value="Cyt_c-like_dom"/>
</dbReference>
<feature type="chain" id="PRO_5045218888" evidence="6">
    <location>
        <begin position="22"/>
        <end position="241"/>
    </location>
</feature>
<feature type="region of interest" description="Disordered" evidence="5">
    <location>
        <begin position="213"/>
        <end position="241"/>
    </location>
</feature>
<keyword evidence="6" id="KW-0732">Signal</keyword>
<accession>A0ABV6FGE1</accession>
<dbReference type="InterPro" id="IPR050597">
    <property type="entry name" value="Cytochrome_c_Oxidase_Subunit"/>
</dbReference>
<dbReference type="InterPro" id="IPR024167">
    <property type="entry name" value="Cytochrome_c4-like"/>
</dbReference>
<evidence type="ECO:0000313" key="9">
    <source>
        <dbReference type="Proteomes" id="UP001589773"/>
    </source>
</evidence>
<evidence type="ECO:0000256" key="4">
    <source>
        <dbReference type="PROSITE-ProRule" id="PRU00433"/>
    </source>
</evidence>
<evidence type="ECO:0000256" key="3">
    <source>
        <dbReference type="ARBA" id="ARBA00023004"/>
    </source>
</evidence>
<evidence type="ECO:0000259" key="7">
    <source>
        <dbReference type="PROSITE" id="PS51007"/>
    </source>
</evidence>
<dbReference type="PANTHER" id="PTHR33751">
    <property type="entry name" value="CBB3-TYPE CYTOCHROME C OXIDASE SUBUNIT FIXP"/>
    <property type="match status" value="1"/>
</dbReference>